<keyword evidence="2" id="KW-0813">Transport</keyword>
<keyword evidence="4 6" id="KW-1133">Transmembrane helix</keyword>
<evidence type="ECO:0000256" key="1">
    <source>
        <dbReference type="ARBA" id="ARBA00004141"/>
    </source>
</evidence>
<feature type="transmembrane region" description="Helical" evidence="6">
    <location>
        <begin position="104"/>
        <end position="123"/>
    </location>
</feature>
<evidence type="ECO:0000256" key="5">
    <source>
        <dbReference type="ARBA" id="ARBA00023136"/>
    </source>
</evidence>
<evidence type="ECO:0000256" key="2">
    <source>
        <dbReference type="ARBA" id="ARBA00022448"/>
    </source>
</evidence>
<dbReference type="GO" id="GO:0035435">
    <property type="term" value="P:phosphate ion transmembrane transport"/>
    <property type="evidence" value="ECO:0007669"/>
    <property type="project" value="TreeGrafter"/>
</dbReference>
<dbReference type="AlphaFoldDB" id="A0A149QSE4"/>
<organism evidence="7 8">
    <name type="scientific">Gluconobacter potus</name>
    <dbReference type="NCBI Taxonomy" id="2724927"/>
    <lineage>
        <taxon>Bacteria</taxon>
        <taxon>Pseudomonadati</taxon>
        <taxon>Pseudomonadota</taxon>
        <taxon>Alphaproteobacteria</taxon>
        <taxon>Acetobacterales</taxon>
        <taxon>Acetobacteraceae</taxon>
        <taxon>Gluconobacter</taxon>
    </lineage>
</organism>
<gene>
    <name evidence="7" type="ORF">AD929_12855</name>
</gene>
<evidence type="ECO:0000256" key="4">
    <source>
        <dbReference type="ARBA" id="ARBA00022989"/>
    </source>
</evidence>
<sequence>MTIIILTIALALLFDFLNGQHDAGNAVATSIATRALSPMAALVIAAVCNFAAFLVFGLHVAGMIGGGIVSQALMGPQVVLAALISAIIWNTFTLRFGMPSSSSHALIGGIIGSGIAAGGLGAIHWKSIAIIASAIVISPAVGMVVSMTVFLLASWIFRKARPRMVTEGFKRLQIVTCALLSLSHGGNDAQKTMGLIAALLFSQGYLGNTFHVPLWVVLACQTAIAAGTLLGGQRVVGTMGRKITAIKPVQGACADIGSTLALSVATFMGVPVSSTHTITGGIIGAGASRRMSAVRWHVTRTIVVAWFLTIPAAAAVGFVCLKLVALF</sequence>
<protein>
    <submittedName>
        <fullName evidence="7">Inorganic phosphate transporter</fullName>
    </submittedName>
</protein>
<dbReference type="EMBL" id="LHZB01000118">
    <property type="protein sequence ID" value="KXV00104.1"/>
    <property type="molecule type" value="Genomic_DNA"/>
</dbReference>
<dbReference type="PANTHER" id="PTHR11101:SF80">
    <property type="entry name" value="PHOSPHATE TRANSPORTER"/>
    <property type="match status" value="1"/>
</dbReference>
<proteinExistence type="predicted"/>
<dbReference type="Pfam" id="PF01384">
    <property type="entry name" value="PHO4"/>
    <property type="match status" value="1"/>
</dbReference>
<dbReference type="InterPro" id="IPR001204">
    <property type="entry name" value="Phos_transporter"/>
</dbReference>
<evidence type="ECO:0000313" key="8">
    <source>
        <dbReference type="Proteomes" id="UP000075573"/>
    </source>
</evidence>
<evidence type="ECO:0000256" key="6">
    <source>
        <dbReference type="SAM" id="Phobius"/>
    </source>
</evidence>
<dbReference type="GO" id="GO:0016020">
    <property type="term" value="C:membrane"/>
    <property type="evidence" value="ECO:0007669"/>
    <property type="project" value="UniProtKB-SubCell"/>
</dbReference>
<reference evidence="7 8" key="1">
    <citation type="submission" date="2015-06" db="EMBL/GenBank/DDBJ databases">
        <title>Improved classification and identification of acetic acid bacteria using matrix-assisted laser desorption/ionization time-of-flight mass spectrometry; Gluconobacter nephelii and Gluconobacter uchimurae are later heterotypic synonyms of Gluconobacter japonicus and Gluconobacter oxydans, respectively.</title>
        <authorList>
            <person name="Li L."/>
            <person name="Cleenwerck I."/>
            <person name="De Vuyst L."/>
            <person name="Vandamme P."/>
        </authorList>
    </citation>
    <scope>NUCLEOTIDE SEQUENCE [LARGE SCALE GENOMIC DNA]</scope>
    <source>
        <strain evidence="7 8">LMG 1764</strain>
    </source>
</reference>
<accession>A0A149QSE4</accession>
<dbReference type="PATRIC" id="fig|442.7.peg.3393"/>
<evidence type="ECO:0000313" key="7">
    <source>
        <dbReference type="EMBL" id="KXV00104.1"/>
    </source>
</evidence>
<keyword evidence="5 6" id="KW-0472">Membrane</keyword>
<dbReference type="Proteomes" id="UP000075573">
    <property type="component" value="Unassembled WGS sequence"/>
</dbReference>
<comment type="subcellular location">
    <subcellularLocation>
        <location evidence="1">Membrane</location>
        <topology evidence="1">Multi-pass membrane protein</topology>
    </subcellularLocation>
</comment>
<dbReference type="RefSeq" id="WP_062497391.1">
    <property type="nucleotide sequence ID" value="NZ_LHZB01000118.1"/>
</dbReference>
<comment type="caution">
    <text evidence="7">The sequence shown here is derived from an EMBL/GenBank/DDBJ whole genome shotgun (WGS) entry which is preliminary data.</text>
</comment>
<dbReference type="GO" id="GO:0005315">
    <property type="term" value="F:phosphate transmembrane transporter activity"/>
    <property type="evidence" value="ECO:0007669"/>
    <property type="project" value="InterPro"/>
</dbReference>
<name>A0A149QSE4_9PROT</name>
<feature type="transmembrane region" description="Helical" evidence="6">
    <location>
        <begin position="73"/>
        <end position="92"/>
    </location>
</feature>
<evidence type="ECO:0000256" key="3">
    <source>
        <dbReference type="ARBA" id="ARBA00022692"/>
    </source>
</evidence>
<dbReference type="PANTHER" id="PTHR11101">
    <property type="entry name" value="PHOSPHATE TRANSPORTER"/>
    <property type="match status" value="1"/>
</dbReference>
<feature type="transmembrane region" description="Helical" evidence="6">
    <location>
        <begin position="212"/>
        <end position="232"/>
    </location>
</feature>
<keyword evidence="3 6" id="KW-0812">Transmembrane</keyword>
<feature type="transmembrane region" description="Helical" evidence="6">
    <location>
        <begin position="130"/>
        <end position="157"/>
    </location>
</feature>
<feature type="transmembrane region" description="Helical" evidence="6">
    <location>
        <begin position="298"/>
        <end position="325"/>
    </location>
</feature>
<feature type="transmembrane region" description="Helical" evidence="6">
    <location>
        <begin position="35"/>
        <end position="61"/>
    </location>
</feature>